<organism evidence="3 4">
    <name type="scientific">Nonomuraea deserti</name>
    <dbReference type="NCBI Taxonomy" id="1848322"/>
    <lineage>
        <taxon>Bacteria</taxon>
        <taxon>Bacillati</taxon>
        <taxon>Actinomycetota</taxon>
        <taxon>Actinomycetes</taxon>
        <taxon>Streptosporangiales</taxon>
        <taxon>Streptosporangiaceae</taxon>
        <taxon>Nonomuraea</taxon>
    </lineage>
</organism>
<dbReference type="EMBL" id="SMKO01000056">
    <property type="protein sequence ID" value="TDD03278.1"/>
    <property type="molecule type" value="Genomic_DNA"/>
</dbReference>
<proteinExistence type="predicted"/>
<dbReference type="Proteomes" id="UP000295258">
    <property type="component" value="Unassembled WGS sequence"/>
</dbReference>
<reference evidence="3 4" key="1">
    <citation type="submission" date="2019-03" db="EMBL/GenBank/DDBJ databases">
        <title>Draft genome sequences of novel Actinobacteria.</title>
        <authorList>
            <person name="Sahin N."/>
            <person name="Ay H."/>
            <person name="Saygin H."/>
        </authorList>
    </citation>
    <scope>NUCLEOTIDE SEQUENCE [LARGE SCALE GENOMIC DNA]</scope>
    <source>
        <strain evidence="3 4">KC310</strain>
    </source>
</reference>
<evidence type="ECO:0000256" key="1">
    <source>
        <dbReference type="SAM" id="MobiDB-lite"/>
    </source>
</evidence>
<accession>A0A4R4VCR1</accession>
<keyword evidence="4" id="KW-1185">Reference proteome</keyword>
<protein>
    <recommendedName>
        <fullName evidence="2">Thiopeptide-type bacteriocin biosynthesis domain-containing protein</fullName>
    </recommendedName>
</protein>
<dbReference type="InterPro" id="IPR023809">
    <property type="entry name" value="Thiopep_bacteriocin_synth_dom"/>
</dbReference>
<evidence type="ECO:0000313" key="4">
    <source>
        <dbReference type="Proteomes" id="UP000295258"/>
    </source>
</evidence>
<sequence length="446" mass="49615">MRAARPGLAPRVLRPGRAAGAAHGVADPDALRAPAPQPAGAARRYRAAHVVPGGPCHRRPRRHPEVVPLTGLPDSDTPAWHSVHVHYHAPDKDGLLLDAVRPLLDGLRGQVAAAYVLRHWRQGPHLRINVRATPAVWRRVVRPRVSEVVGGYLRQHPSTAALDPAGSLDRHRLLAMREQERGPLTPWPPDNSIREAPYDSRRHVLGSDEAVDLLTAFYVDATPLLFGMLEHVRAGRDSRTGLALSLMLTIAHTSQRIDRSYLSFRMHAEGYLTWAADPEGARALFERGFRERRAALTDRVREVVACLDDGGAPAVPFVREWASLLEQYRRRVAALDDGRLIQPMIEPGEALRVRPGDPPAPDREPSELQRLVFDNPAYHEAIFADPAFRRYRVLLNYTYLHLTRLGLTPLDRFRTCHLLADAVEDVYGLSGLDALRRFAGRPATAG</sequence>
<dbReference type="NCBIfam" id="NF045556">
    <property type="entry name" value="TbtD_PbtD_pyrid"/>
    <property type="match status" value="1"/>
</dbReference>
<gene>
    <name evidence="3" type="ORF">E1292_21535</name>
</gene>
<name>A0A4R4VCR1_9ACTN</name>
<feature type="compositionally biased region" description="Low complexity" evidence="1">
    <location>
        <begin position="31"/>
        <end position="41"/>
    </location>
</feature>
<comment type="caution">
    <text evidence="3">The sequence shown here is derived from an EMBL/GenBank/DDBJ whole genome shotgun (WGS) entry which is preliminary data.</text>
</comment>
<feature type="region of interest" description="Disordered" evidence="1">
    <location>
        <begin position="1"/>
        <end position="41"/>
    </location>
</feature>
<dbReference type="Pfam" id="PF14028">
    <property type="entry name" value="Lant_dehydr_C"/>
    <property type="match status" value="1"/>
</dbReference>
<feature type="domain" description="Thiopeptide-type bacteriocin biosynthesis" evidence="2">
    <location>
        <begin position="80"/>
        <end position="423"/>
    </location>
</feature>
<dbReference type="AlphaFoldDB" id="A0A4R4VCR1"/>
<evidence type="ECO:0000259" key="2">
    <source>
        <dbReference type="Pfam" id="PF14028"/>
    </source>
</evidence>
<evidence type="ECO:0000313" key="3">
    <source>
        <dbReference type="EMBL" id="TDD03278.1"/>
    </source>
</evidence>
<dbReference type="InterPro" id="IPR054643">
    <property type="entry name" value="TbtD_PbtD_pyrid"/>
</dbReference>